<proteinExistence type="predicted"/>
<organism evidence="1 2">
    <name type="scientific">Helianthus annuus</name>
    <name type="common">Common sunflower</name>
    <dbReference type="NCBI Taxonomy" id="4232"/>
    <lineage>
        <taxon>Eukaryota</taxon>
        <taxon>Viridiplantae</taxon>
        <taxon>Streptophyta</taxon>
        <taxon>Embryophyta</taxon>
        <taxon>Tracheophyta</taxon>
        <taxon>Spermatophyta</taxon>
        <taxon>Magnoliopsida</taxon>
        <taxon>eudicotyledons</taxon>
        <taxon>Gunneridae</taxon>
        <taxon>Pentapetalae</taxon>
        <taxon>asterids</taxon>
        <taxon>campanulids</taxon>
        <taxon>Asterales</taxon>
        <taxon>Asteraceae</taxon>
        <taxon>Asteroideae</taxon>
        <taxon>Heliantheae alliance</taxon>
        <taxon>Heliantheae</taxon>
        <taxon>Helianthus</taxon>
    </lineage>
</organism>
<dbReference type="EMBL" id="MNCJ02000319">
    <property type="protein sequence ID" value="KAF5809012.1"/>
    <property type="molecule type" value="Genomic_DNA"/>
</dbReference>
<name>A0A9K3J629_HELAN</name>
<dbReference type="AlphaFoldDB" id="A0A9K3J629"/>
<gene>
    <name evidence="1" type="ORF">HanXRQr2_Chr04g0152151</name>
</gene>
<reference evidence="1" key="1">
    <citation type="journal article" date="2017" name="Nature">
        <title>The sunflower genome provides insights into oil metabolism, flowering and Asterid evolution.</title>
        <authorList>
            <person name="Badouin H."/>
            <person name="Gouzy J."/>
            <person name="Grassa C.J."/>
            <person name="Murat F."/>
            <person name="Staton S.E."/>
            <person name="Cottret L."/>
            <person name="Lelandais-Briere C."/>
            <person name="Owens G.L."/>
            <person name="Carrere S."/>
            <person name="Mayjonade B."/>
            <person name="Legrand L."/>
            <person name="Gill N."/>
            <person name="Kane N.C."/>
            <person name="Bowers J.E."/>
            <person name="Hubner S."/>
            <person name="Bellec A."/>
            <person name="Berard A."/>
            <person name="Berges H."/>
            <person name="Blanchet N."/>
            <person name="Boniface M.C."/>
            <person name="Brunel D."/>
            <person name="Catrice O."/>
            <person name="Chaidir N."/>
            <person name="Claudel C."/>
            <person name="Donnadieu C."/>
            <person name="Faraut T."/>
            <person name="Fievet G."/>
            <person name="Helmstetter N."/>
            <person name="King M."/>
            <person name="Knapp S.J."/>
            <person name="Lai Z."/>
            <person name="Le Paslier M.C."/>
            <person name="Lippi Y."/>
            <person name="Lorenzon L."/>
            <person name="Mandel J.R."/>
            <person name="Marage G."/>
            <person name="Marchand G."/>
            <person name="Marquand E."/>
            <person name="Bret-Mestries E."/>
            <person name="Morien E."/>
            <person name="Nambeesan S."/>
            <person name="Nguyen T."/>
            <person name="Pegot-Espagnet P."/>
            <person name="Pouilly N."/>
            <person name="Raftis F."/>
            <person name="Sallet E."/>
            <person name="Schiex T."/>
            <person name="Thomas J."/>
            <person name="Vandecasteele C."/>
            <person name="Vares D."/>
            <person name="Vear F."/>
            <person name="Vautrin S."/>
            <person name="Crespi M."/>
            <person name="Mangin B."/>
            <person name="Burke J.M."/>
            <person name="Salse J."/>
            <person name="Munos S."/>
            <person name="Vincourt P."/>
            <person name="Rieseberg L.H."/>
            <person name="Langlade N.B."/>
        </authorList>
    </citation>
    <scope>NUCLEOTIDE SEQUENCE</scope>
    <source>
        <tissue evidence="1">Leaves</tissue>
    </source>
</reference>
<sequence length="68" mass="7733">MDVKEGDHTRKQFTQGGFVCMLLQIGQILSRQTVQFGYNKSCQLTKGNIQVSVLFRQQIPANIFAEKN</sequence>
<evidence type="ECO:0000313" key="1">
    <source>
        <dbReference type="EMBL" id="KAF5809012.1"/>
    </source>
</evidence>
<reference evidence="1" key="2">
    <citation type="submission" date="2020-06" db="EMBL/GenBank/DDBJ databases">
        <title>Helianthus annuus Genome sequencing and assembly Release 2.</title>
        <authorList>
            <person name="Gouzy J."/>
            <person name="Langlade N."/>
            <person name="Munos S."/>
        </authorList>
    </citation>
    <scope>NUCLEOTIDE SEQUENCE</scope>
    <source>
        <tissue evidence="1">Leaves</tissue>
    </source>
</reference>
<comment type="caution">
    <text evidence="1">The sequence shown here is derived from an EMBL/GenBank/DDBJ whole genome shotgun (WGS) entry which is preliminary data.</text>
</comment>
<dbReference type="Proteomes" id="UP000215914">
    <property type="component" value="Unassembled WGS sequence"/>
</dbReference>
<dbReference type="Gramene" id="mRNA:HanXRQr2_Chr04g0152151">
    <property type="protein sequence ID" value="CDS:HanXRQr2_Chr04g0152151.1"/>
    <property type="gene ID" value="HanXRQr2_Chr04g0152151"/>
</dbReference>
<protein>
    <submittedName>
        <fullName evidence="1">Uncharacterized protein</fullName>
    </submittedName>
</protein>
<accession>A0A9K3J629</accession>
<evidence type="ECO:0000313" key="2">
    <source>
        <dbReference type="Proteomes" id="UP000215914"/>
    </source>
</evidence>
<keyword evidence="2" id="KW-1185">Reference proteome</keyword>